<protein>
    <submittedName>
        <fullName evidence="5">Phosphoesterase</fullName>
    </submittedName>
</protein>
<dbReference type="InterPro" id="IPR004843">
    <property type="entry name" value="Calcineurin-like_PHP"/>
</dbReference>
<feature type="chain" id="PRO_5037894034" evidence="3">
    <location>
        <begin position="30"/>
        <end position="281"/>
    </location>
</feature>
<evidence type="ECO:0000313" key="6">
    <source>
        <dbReference type="Proteomes" id="UP000676917"/>
    </source>
</evidence>
<dbReference type="RefSeq" id="WP_212919012.1">
    <property type="nucleotide sequence ID" value="NZ_BORP01000001.1"/>
</dbReference>
<sequence>MRSPYPKKFKRKMWLFLGTLLILGTSAKAYFDTNVFKINKVQFQTNKIAAGSKITVLQISDVHNKISRSQHEKLIEAVIRVNPDVIVLTGDLVDRTTADLTNVFLFIEQLVEVNQNTFFVTGNHERDNSNVDELLAGLADCGVTVLSNSNTEIMIRDSTINLVGIDNESTNHENMNLAFSGIKHEKYTILLSHSPGVVMNYQDIPADLILSGHTHGGQIRLPLVGAIVAPNQGYFPKYDKGTFEIGSEQYIYIDSGLGTSVAPVRFWNQSQISLIEINGSN</sequence>
<keyword evidence="2" id="KW-0378">Hydrolase</keyword>
<dbReference type="InterPro" id="IPR029052">
    <property type="entry name" value="Metallo-depent_PP-like"/>
</dbReference>
<dbReference type="EMBL" id="BORP01000001">
    <property type="protein sequence ID" value="GIO25461.1"/>
    <property type="molecule type" value="Genomic_DNA"/>
</dbReference>
<dbReference type="InterPro" id="IPR051158">
    <property type="entry name" value="Metallophosphoesterase_sf"/>
</dbReference>
<accession>A0A919X416</accession>
<dbReference type="GO" id="GO:0016020">
    <property type="term" value="C:membrane"/>
    <property type="evidence" value="ECO:0007669"/>
    <property type="project" value="GOC"/>
</dbReference>
<name>A0A919X416_9BACI</name>
<dbReference type="GO" id="GO:0009245">
    <property type="term" value="P:lipid A biosynthetic process"/>
    <property type="evidence" value="ECO:0007669"/>
    <property type="project" value="TreeGrafter"/>
</dbReference>
<feature type="signal peptide" evidence="3">
    <location>
        <begin position="1"/>
        <end position="29"/>
    </location>
</feature>
<organism evidence="5 6">
    <name type="scientific">Ornithinibacillus bavariensis</name>
    <dbReference type="NCBI Taxonomy" id="545502"/>
    <lineage>
        <taxon>Bacteria</taxon>
        <taxon>Bacillati</taxon>
        <taxon>Bacillota</taxon>
        <taxon>Bacilli</taxon>
        <taxon>Bacillales</taxon>
        <taxon>Bacillaceae</taxon>
        <taxon>Ornithinibacillus</taxon>
    </lineage>
</organism>
<keyword evidence="3" id="KW-0732">Signal</keyword>
<evidence type="ECO:0000313" key="5">
    <source>
        <dbReference type="EMBL" id="GIO25461.1"/>
    </source>
</evidence>
<dbReference type="Proteomes" id="UP000676917">
    <property type="component" value="Unassembled WGS sequence"/>
</dbReference>
<evidence type="ECO:0000256" key="2">
    <source>
        <dbReference type="ARBA" id="ARBA00022801"/>
    </source>
</evidence>
<evidence type="ECO:0000256" key="1">
    <source>
        <dbReference type="ARBA" id="ARBA00022723"/>
    </source>
</evidence>
<proteinExistence type="predicted"/>
<comment type="caution">
    <text evidence="5">The sequence shown here is derived from an EMBL/GenBank/DDBJ whole genome shotgun (WGS) entry which is preliminary data.</text>
</comment>
<keyword evidence="1" id="KW-0479">Metal-binding</keyword>
<feature type="domain" description="Calcineurin-like phosphoesterase" evidence="4">
    <location>
        <begin position="55"/>
        <end position="216"/>
    </location>
</feature>
<evidence type="ECO:0000256" key="3">
    <source>
        <dbReference type="SAM" id="SignalP"/>
    </source>
</evidence>
<dbReference type="PANTHER" id="PTHR31302:SF31">
    <property type="entry name" value="PHOSPHODIESTERASE YAEI"/>
    <property type="match status" value="1"/>
</dbReference>
<dbReference type="GO" id="GO:0046872">
    <property type="term" value="F:metal ion binding"/>
    <property type="evidence" value="ECO:0007669"/>
    <property type="project" value="UniProtKB-KW"/>
</dbReference>
<dbReference type="CDD" id="cd07385">
    <property type="entry name" value="MPP_YkuE_C"/>
    <property type="match status" value="1"/>
</dbReference>
<dbReference type="Pfam" id="PF00149">
    <property type="entry name" value="Metallophos"/>
    <property type="match status" value="1"/>
</dbReference>
<dbReference type="Gene3D" id="3.60.21.10">
    <property type="match status" value="1"/>
</dbReference>
<dbReference type="PANTHER" id="PTHR31302">
    <property type="entry name" value="TRANSMEMBRANE PROTEIN WITH METALLOPHOSPHOESTERASE DOMAIN-RELATED"/>
    <property type="match status" value="1"/>
</dbReference>
<reference evidence="5" key="1">
    <citation type="submission" date="2021-03" db="EMBL/GenBank/DDBJ databases">
        <title>Antimicrobial resistance genes in bacteria isolated from Japanese honey, and their potential for conferring macrolide and lincosamide resistance in the American foulbrood pathogen Paenibacillus larvae.</title>
        <authorList>
            <person name="Okamoto M."/>
            <person name="Kumagai M."/>
            <person name="Kanamori H."/>
            <person name="Takamatsu D."/>
        </authorList>
    </citation>
    <scope>NUCLEOTIDE SEQUENCE</scope>
    <source>
        <strain evidence="5">J43TS3</strain>
    </source>
</reference>
<dbReference type="AlphaFoldDB" id="A0A919X416"/>
<gene>
    <name evidence="5" type="ORF">J43TS3_00720</name>
</gene>
<dbReference type="GO" id="GO:0008758">
    <property type="term" value="F:UDP-2,3-diacylglucosamine hydrolase activity"/>
    <property type="evidence" value="ECO:0007669"/>
    <property type="project" value="TreeGrafter"/>
</dbReference>
<keyword evidence="6" id="KW-1185">Reference proteome</keyword>
<evidence type="ECO:0000259" key="4">
    <source>
        <dbReference type="Pfam" id="PF00149"/>
    </source>
</evidence>
<dbReference type="SUPFAM" id="SSF56300">
    <property type="entry name" value="Metallo-dependent phosphatases"/>
    <property type="match status" value="1"/>
</dbReference>